<accession>A0A926EDR3</accession>
<dbReference type="EMBL" id="JACRTC010000003">
    <property type="protein sequence ID" value="MBC8570324.1"/>
    <property type="molecule type" value="Genomic_DNA"/>
</dbReference>
<dbReference type="InterPro" id="IPR017937">
    <property type="entry name" value="Thioredoxin_CS"/>
</dbReference>
<dbReference type="RefSeq" id="WP_262397420.1">
    <property type="nucleotide sequence ID" value="NZ_JACRTC010000003.1"/>
</dbReference>
<dbReference type="SUPFAM" id="SSF52833">
    <property type="entry name" value="Thioredoxin-like"/>
    <property type="match status" value="1"/>
</dbReference>
<dbReference type="Proteomes" id="UP000660861">
    <property type="component" value="Unassembled WGS sequence"/>
</dbReference>
<keyword evidence="2" id="KW-0201">Cytochrome c-type biogenesis</keyword>
<dbReference type="InterPro" id="IPR013766">
    <property type="entry name" value="Thioredoxin_domain"/>
</dbReference>
<organism evidence="9 10">
    <name type="scientific">Zongyangia hominis</name>
    <dbReference type="NCBI Taxonomy" id="2763677"/>
    <lineage>
        <taxon>Bacteria</taxon>
        <taxon>Bacillati</taxon>
        <taxon>Bacillota</taxon>
        <taxon>Clostridia</taxon>
        <taxon>Eubacteriales</taxon>
        <taxon>Oscillospiraceae</taxon>
        <taxon>Zongyangia</taxon>
    </lineage>
</organism>
<dbReference type="PANTHER" id="PTHR42852:SF6">
    <property type="entry name" value="THIOL:DISULFIDE INTERCHANGE PROTEIN DSBE"/>
    <property type="match status" value="1"/>
</dbReference>
<sequence>MKTKLLIGVLCLSFLLTLFAGCAKKEESSSSSVPQTSQSGESGASSASQSTSGEDIGDFSAVDLEGNTVTRDIFSGHKVTLVNVWATWCGWCLKEMPELQELSEELKEKGVQIVGIAADAGTAEEVSEEQLPVVKEVLDQTGVTYPILIPDAVLLNGRLSTVTGLPETFFVDENGKILTVFKMGYQDKEGWLKTIDKALKQVGEG</sequence>
<keyword evidence="7" id="KW-0732">Signal</keyword>
<evidence type="ECO:0000256" key="1">
    <source>
        <dbReference type="ARBA" id="ARBA00004196"/>
    </source>
</evidence>
<feature type="signal peptide" evidence="7">
    <location>
        <begin position="1"/>
        <end position="20"/>
    </location>
</feature>
<name>A0A926EDR3_9FIRM</name>
<comment type="caution">
    <text evidence="9">The sequence shown here is derived from an EMBL/GenBank/DDBJ whole genome shotgun (WGS) entry which is preliminary data.</text>
</comment>
<evidence type="ECO:0000256" key="5">
    <source>
        <dbReference type="ARBA" id="ARBA00023284"/>
    </source>
</evidence>
<keyword evidence="3" id="KW-0812">Transmembrane</keyword>
<dbReference type="PROSITE" id="PS51257">
    <property type="entry name" value="PROKAR_LIPOPROTEIN"/>
    <property type="match status" value="1"/>
</dbReference>
<evidence type="ECO:0000256" key="4">
    <source>
        <dbReference type="ARBA" id="ARBA00023157"/>
    </source>
</evidence>
<dbReference type="Gene3D" id="3.40.30.10">
    <property type="entry name" value="Glutaredoxin"/>
    <property type="match status" value="1"/>
</dbReference>
<reference evidence="9" key="1">
    <citation type="submission" date="2020-08" db="EMBL/GenBank/DDBJ databases">
        <title>Genome public.</title>
        <authorList>
            <person name="Liu C."/>
            <person name="Sun Q."/>
        </authorList>
    </citation>
    <scope>NUCLEOTIDE SEQUENCE</scope>
    <source>
        <strain evidence="9">NSJ-54</strain>
    </source>
</reference>
<evidence type="ECO:0000256" key="2">
    <source>
        <dbReference type="ARBA" id="ARBA00022748"/>
    </source>
</evidence>
<protein>
    <submittedName>
        <fullName evidence="9">TlpA family protein disulfide reductase</fullName>
    </submittedName>
</protein>
<feature type="domain" description="Thioredoxin" evidence="8">
    <location>
        <begin position="50"/>
        <end position="200"/>
    </location>
</feature>
<dbReference type="PROSITE" id="PS00194">
    <property type="entry name" value="THIOREDOXIN_1"/>
    <property type="match status" value="1"/>
</dbReference>
<evidence type="ECO:0000256" key="7">
    <source>
        <dbReference type="SAM" id="SignalP"/>
    </source>
</evidence>
<dbReference type="CDD" id="cd02966">
    <property type="entry name" value="TlpA_like_family"/>
    <property type="match status" value="1"/>
</dbReference>
<proteinExistence type="predicted"/>
<dbReference type="GO" id="GO:0017004">
    <property type="term" value="P:cytochrome complex assembly"/>
    <property type="evidence" value="ECO:0007669"/>
    <property type="project" value="UniProtKB-KW"/>
</dbReference>
<dbReference type="PROSITE" id="PS51352">
    <property type="entry name" value="THIOREDOXIN_2"/>
    <property type="match status" value="1"/>
</dbReference>
<dbReference type="Pfam" id="PF08534">
    <property type="entry name" value="Redoxin"/>
    <property type="match status" value="1"/>
</dbReference>
<dbReference type="InterPro" id="IPR013740">
    <property type="entry name" value="Redoxin"/>
</dbReference>
<feature type="chain" id="PRO_5039101826" evidence="7">
    <location>
        <begin position="21"/>
        <end position="205"/>
    </location>
</feature>
<evidence type="ECO:0000313" key="10">
    <source>
        <dbReference type="Proteomes" id="UP000660861"/>
    </source>
</evidence>
<evidence type="ECO:0000259" key="8">
    <source>
        <dbReference type="PROSITE" id="PS51352"/>
    </source>
</evidence>
<feature type="region of interest" description="Disordered" evidence="6">
    <location>
        <begin position="29"/>
        <end position="53"/>
    </location>
</feature>
<dbReference type="PANTHER" id="PTHR42852">
    <property type="entry name" value="THIOL:DISULFIDE INTERCHANGE PROTEIN DSBE"/>
    <property type="match status" value="1"/>
</dbReference>
<gene>
    <name evidence="9" type="ORF">H8709_05720</name>
</gene>
<dbReference type="AlphaFoldDB" id="A0A926EDR3"/>
<keyword evidence="3" id="KW-0735">Signal-anchor</keyword>
<comment type="subcellular location">
    <subcellularLocation>
        <location evidence="1">Cell envelope</location>
    </subcellularLocation>
</comment>
<evidence type="ECO:0000313" key="9">
    <source>
        <dbReference type="EMBL" id="MBC8570324.1"/>
    </source>
</evidence>
<keyword evidence="5" id="KW-0676">Redox-active center</keyword>
<dbReference type="GO" id="GO:0016491">
    <property type="term" value="F:oxidoreductase activity"/>
    <property type="evidence" value="ECO:0007669"/>
    <property type="project" value="InterPro"/>
</dbReference>
<dbReference type="InterPro" id="IPR050553">
    <property type="entry name" value="Thioredoxin_ResA/DsbE_sf"/>
</dbReference>
<evidence type="ECO:0000256" key="3">
    <source>
        <dbReference type="ARBA" id="ARBA00022968"/>
    </source>
</evidence>
<dbReference type="InterPro" id="IPR036249">
    <property type="entry name" value="Thioredoxin-like_sf"/>
</dbReference>
<evidence type="ECO:0000256" key="6">
    <source>
        <dbReference type="SAM" id="MobiDB-lite"/>
    </source>
</evidence>
<keyword evidence="10" id="KW-1185">Reference proteome</keyword>
<dbReference type="GO" id="GO:0030313">
    <property type="term" value="C:cell envelope"/>
    <property type="evidence" value="ECO:0007669"/>
    <property type="project" value="UniProtKB-SubCell"/>
</dbReference>
<keyword evidence="4" id="KW-1015">Disulfide bond</keyword>